<evidence type="ECO:0000259" key="6">
    <source>
        <dbReference type="Pfam" id="PF00669"/>
    </source>
</evidence>
<dbReference type="SUPFAM" id="SSF64518">
    <property type="entry name" value="Phase 1 flagellin"/>
    <property type="match status" value="1"/>
</dbReference>
<keyword evidence="8" id="KW-0969">Cilium</keyword>
<evidence type="ECO:0000259" key="7">
    <source>
        <dbReference type="Pfam" id="PF00700"/>
    </source>
</evidence>
<dbReference type="Pfam" id="PF00669">
    <property type="entry name" value="Flagellin_N"/>
    <property type="match status" value="1"/>
</dbReference>
<dbReference type="GO" id="GO:0005198">
    <property type="term" value="F:structural molecule activity"/>
    <property type="evidence" value="ECO:0007669"/>
    <property type="project" value="UniProtKB-UniRule"/>
</dbReference>
<dbReference type="AlphaFoldDB" id="A0A5Q2MY07"/>
<sequence length="1154" mass="130318">MFVNASALPMFLHNKINRNQTDLQKSLQRISKGMRISSASDDAAGLAISQKMLALAKGSRQAIRNVQDAISLVQVADGAMDEMSTMVQRMRELSVKAANATNTAADRNIMQDEINQLKKELHNIVVNTKFNTINLLSNKEVDTYSYENRLASKTSQLTSDSIDSPVHAQRNHLGYNQLNYHFHTRTISFSTEPLQVNRVNRESIAVVGSTVIEHLPRWSSDGQWIVFNSTRDGGQYALPADLSERDPQVKPPGVTTVAPTRISSNELMRLRVSGSTLLLETRVSLEEDWETLREYSDYNYNRDFHNGFAFSPVVDEEGNTSFVYSDSNGNLKKVDVNINSRSVTQEAYDIIPNSDRLHLPPLHNTITLSTRPDLYRMNSSTASLRIYKVNDEGARELLYWDGTGAEPLAGYYTVSNNAITFHNDAIIGAEEIDDAQDFYRFFYVGDGTQNDVYTVSIPSNAEIYNMHGQEGPRSLKIEVGNTTVSRDQLLAERPADPEGTTGVFVDAQNNRVEFYGDLRPAYHQDVSISYFTDTDGQNGVPTFTLFSNIDTYNLDDSDLSSNRSLRVFIKETEISLVSEQNHENSGFYYDQASGRIHFYGDARPDLHDDDPTVRIRYVRDYSSSNTTSEVYGLPLNSTHRPEIYNLDNEETPKSIRVFRNITEEIPYSNVDGFQYNQSTNTIEFYGTSRPNTGDSYRVFFVQATGGLSQDELVEIPLTHRPETYGITDPTNPSTFRVLVDNQEVYYDETKQNGFFYNSQTNRIELYGSARPDANPSFTPDVRVYYAYESPAVIVGNDSYDFRLQPTTLHYGVDDSSEPRALRVYYQGTEVPYDPDQGFTYNPDTNLLSLHGEFRPNAQDNAGDYWVYSIQESALQRSIPQNAQIYKVIVNGSEIEEASSAAGDGYYYNGQLVQIVGQARPNIMNTTNQVRLEVKYYDSIDIELDNSKPLHLYYNYCFSENDSYGTLEIDPEQLVVRLNGVLLEPEQFSLQGSQIVLDREKVALTLGSNRIDVEYRVRHIESYKPNEFTFQVGAQTGQSLHLAISSFEEMLQHTDAVCVLTPEYASQAIPYADRALQFISEERGKIGATQNRLEAISSFLTVTEENTRTSLSRIQDADIARETINLVRLKILSDAQLVMVTHVQDAHEGILALLR</sequence>
<evidence type="ECO:0000256" key="2">
    <source>
        <dbReference type="ARBA" id="ARBA00020110"/>
    </source>
</evidence>
<dbReference type="InterPro" id="IPR001029">
    <property type="entry name" value="Flagellin_N"/>
</dbReference>
<gene>
    <name evidence="8" type="ORF">FTV88_1350</name>
</gene>
<dbReference type="GO" id="GO:0005576">
    <property type="term" value="C:extracellular region"/>
    <property type="evidence" value="ECO:0007669"/>
    <property type="project" value="UniProtKB-SubCell"/>
</dbReference>
<dbReference type="EMBL" id="CP045875">
    <property type="protein sequence ID" value="QGG47497.1"/>
    <property type="molecule type" value="Genomic_DNA"/>
</dbReference>
<evidence type="ECO:0000256" key="3">
    <source>
        <dbReference type="ARBA" id="ARBA00023143"/>
    </source>
</evidence>
<evidence type="ECO:0000256" key="4">
    <source>
        <dbReference type="RuleBase" id="RU362073"/>
    </source>
</evidence>
<comment type="subcellular location">
    <subcellularLocation>
        <location evidence="4">Secreted</location>
    </subcellularLocation>
    <subcellularLocation>
        <location evidence="4">Bacterial flagellum</location>
    </subcellularLocation>
</comment>
<dbReference type="OrthoDB" id="9796789at2"/>
<dbReference type="GO" id="GO:0009288">
    <property type="term" value="C:bacterial-type flagellum"/>
    <property type="evidence" value="ECO:0007669"/>
    <property type="project" value="UniProtKB-SubCell"/>
</dbReference>
<keyword evidence="3 4" id="KW-0975">Bacterial flagellum</keyword>
<dbReference type="Pfam" id="PF00700">
    <property type="entry name" value="Flagellin_C"/>
    <property type="match status" value="1"/>
</dbReference>
<evidence type="ECO:0000313" key="8">
    <source>
        <dbReference type="EMBL" id="QGG47497.1"/>
    </source>
</evidence>
<dbReference type="InterPro" id="IPR042187">
    <property type="entry name" value="Flagellin_C_sub2"/>
</dbReference>
<comment type="function">
    <text evidence="4">Flagellin is the subunit protein which polymerizes to form the filaments of bacterial flagella.</text>
</comment>
<feature type="domain" description="Flagellin N-terminal" evidence="6">
    <location>
        <begin position="4"/>
        <end position="139"/>
    </location>
</feature>
<dbReference type="Pfam" id="PF07676">
    <property type="entry name" value="PD40"/>
    <property type="match status" value="1"/>
</dbReference>
<evidence type="ECO:0000256" key="1">
    <source>
        <dbReference type="ARBA" id="ARBA00005709"/>
    </source>
</evidence>
<dbReference type="InterPro" id="IPR001492">
    <property type="entry name" value="Flagellin"/>
</dbReference>
<dbReference type="RefSeq" id="WP_153724857.1">
    <property type="nucleotide sequence ID" value="NZ_CP045875.1"/>
</dbReference>
<dbReference type="KEGG" id="hcv:FTV88_1350"/>
<comment type="similarity">
    <text evidence="1 4">Belongs to the bacterial flagellin family.</text>
</comment>
<dbReference type="PANTHER" id="PTHR42792">
    <property type="entry name" value="FLAGELLIN"/>
    <property type="match status" value="1"/>
</dbReference>
<keyword evidence="8" id="KW-0966">Cell projection</keyword>
<dbReference type="PANTHER" id="PTHR42792:SF2">
    <property type="entry name" value="FLAGELLIN"/>
    <property type="match status" value="1"/>
</dbReference>
<dbReference type="Gene3D" id="6.10.10.10">
    <property type="entry name" value="Flagellar export chaperone, C-terminal domain"/>
    <property type="match status" value="1"/>
</dbReference>
<feature type="coiled-coil region" evidence="5">
    <location>
        <begin position="100"/>
        <end position="127"/>
    </location>
</feature>
<dbReference type="Proteomes" id="UP000366051">
    <property type="component" value="Chromosome"/>
</dbReference>
<accession>A0A5Q2MY07</accession>
<keyword evidence="5" id="KW-0175">Coiled coil</keyword>
<organism evidence="8 9">
    <name type="scientific">Heliorestis convoluta</name>
    <dbReference type="NCBI Taxonomy" id="356322"/>
    <lineage>
        <taxon>Bacteria</taxon>
        <taxon>Bacillati</taxon>
        <taxon>Bacillota</taxon>
        <taxon>Clostridia</taxon>
        <taxon>Eubacteriales</taxon>
        <taxon>Heliobacteriaceae</taxon>
        <taxon>Heliorestis</taxon>
    </lineage>
</organism>
<proteinExistence type="inferred from homology"/>
<keyword evidence="8" id="KW-0282">Flagellum</keyword>
<protein>
    <recommendedName>
        <fullName evidence="2 4">Flagellin</fullName>
    </recommendedName>
</protein>
<reference evidence="9" key="1">
    <citation type="submission" date="2019-11" db="EMBL/GenBank/DDBJ databases">
        <title>Genome sequence of Heliorestis convoluta strain HH, an alkaliphilic and minimalistic phototrophic bacterium from a soda lake in Egypt.</title>
        <authorList>
            <person name="Dewey E.D."/>
            <person name="Stokes L.M."/>
            <person name="Burchell B.M."/>
            <person name="Shaffer K.N."/>
            <person name="Huntington A.M."/>
            <person name="Baker J.M."/>
            <person name="Nadendla S."/>
            <person name="Giglio M.G."/>
            <person name="Touchman J.W."/>
            <person name="Blankenship R.E."/>
            <person name="Madigan M.T."/>
            <person name="Sattley W.M."/>
        </authorList>
    </citation>
    <scope>NUCLEOTIDE SEQUENCE [LARGE SCALE GENOMIC DNA]</scope>
    <source>
        <strain evidence="9">HH</strain>
    </source>
</reference>
<dbReference type="InterPro" id="IPR011659">
    <property type="entry name" value="WD40"/>
</dbReference>
<feature type="domain" description="Flagellin C-terminal" evidence="7">
    <location>
        <begin position="1070"/>
        <end position="1153"/>
    </location>
</feature>
<evidence type="ECO:0000256" key="5">
    <source>
        <dbReference type="SAM" id="Coils"/>
    </source>
</evidence>
<name>A0A5Q2MY07_9FIRM</name>
<keyword evidence="4" id="KW-0964">Secreted</keyword>
<dbReference type="Gene3D" id="1.20.1330.10">
    <property type="entry name" value="f41 fragment of flagellin, N-terminal domain"/>
    <property type="match status" value="2"/>
</dbReference>
<keyword evidence="9" id="KW-1185">Reference proteome</keyword>
<dbReference type="InterPro" id="IPR046358">
    <property type="entry name" value="Flagellin_C"/>
</dbReference>
<dbReference type="PRINTS" id="PR00207">
    <property type="entry name" value="FLAGELLIN"/>
</dbReference>
<evidence type="ECO:0000313" key="9">
    <source>
        <dbReference type="Proteomes" id="UP000366051"/>
    </source>
</evidence>